<evidence type="ECO:0000313" key="3">
    <source>
        <dbReference type="Proteomes" id="UP001472677"/>
    </source>
</evidence>
<evidence type="ECO:0000256" key="1">
    <source>
        <dbReference type="SAM" id="MobiDB-lite"/>
    </source>
</evidence>
<proteinExistence type="predicted"/>
<comment type="caution">
    <text evidence="2">The sequence shown here is derived from an EMBL/GenBank/DDBJ whole genome shotgun (WGS) entry which is preliminary data.</text>
</comment>
<reference evidence="2 3" key="1">
    <citation type="journal article" date="2024" name="G3 (Bethesda)">
        <title>Genome assembly of Hibiscus sabdariffa L. provides insights into metabolisms of medicinal natural products.</title>
        <authorList>
            <person name="Kim T."/>
        </authorList>
    </citation>
    <scope>NUCLEOTIDE SEQUENCE [LARGE SCALE GENOMIC DNA]</scope>
    <source>
        <strain evidence="2">TK-2024</strain>
        <tissue evidence="2">Old leaves</tissue>
    </source>
</reference>
<sequence>MGWDISLRAPLRRTATPSSLWLREDPFFGAEIVAPSSTGNRGTAANLEPSFTNALKIPTTVLPILMASKSNSSFSSSTGLVASLGPSANMDTSMAIADESKPLSPIEGSKRARVQSSPPEFSGSSDLKGDGSHLSAGLVQFFFPPIWLVRMPLCSQDFRFDANWVLKDECRRMLIQSFWESHSNDLPSKLSALAT</sequence>
<dbReference type="EMBL" id="JBBPBM010000366">
    <property type="protein sequence ID" value="KAK8496576.1"/>
    <property type="molecule type" value="Genomic_DNA"/>
</dbReference>
<keyword evidence="3" id="KW-1185">Reference proteome</keyword>
<gene>
    <name evidence="2" type="ORF">V6N12_058135</name>
</gene>
<feature type="compositionally biased region" description="Polar residues" evidence="1">
    <location>
        <begin position="114"/>
        <end position="125"/>
    </location>
</feature>
<evidence type="ECO:0000313" key="2">
    <source>
        <dbReference type="EMBL" id="KAK8496576.1"/>
    </source>
</evidence>
<accession>A0ABR2ARC2</accession>
<organism evidence="2 3">
    <name type="scientific">Hibiscus sabdariffa</name>
    <name type="common">roselle</name>
    <dbReference type="NCBI Taxonomy" id="183260"/>
    <lineage>
        <taxon>Eukaryota</taxon>
        <taxon>Viridiplantae</taxon>
        <taxon>Streptophyta</taxon>
        <taxon>Embryophyta</taxon>
        <taxon>Tracheophyta</taxon>
        <taxon>Spermatophyta</taxon>
        <taxon>Magnoliopsida</taxon>
        <taxon>eudicotyledons</taxon>
        <taxon>Gunneridae</taxon>
        <taxon>Pentapetalae</taxon>
        <taxon>rosids</taxon>
        <taxon>malvids</taxon>
        <taxon>Malvales</taxon>
        <taxon>Malvaceae</taxon>
        <taxon>Malvoideae</taxon>
        <taxon>Hibiscus</taxon>
    </lineage>
</organism>
<dbReference type="Proteomes" id="UP001472677">
    <property type="component" value="Unassembled WGS sequence"/>
</dbReference>
<name>A0ABR2ARC2_9ROSI</name>
<protein>
    <submittedName>
        <fullName evidence="2">Uncharacterized protein</fullName>
    </submittedName>
</protein>
<feature type="region of interest" description="Disordered" evidence="1">
    <location>
        <begin position="101"/>
        <end position="128"/>
    </location>
</feature>